<evidence type="ECO:0000256" key="8">
    <source>
        <dbReference type="ARBA" id="ARBA00022801"/>
    </source>
</evidence>
<evidence type="ECO:0000256" key="4">
    <source>
        <dbReference type="ARBA" id="ARBA00012640"/>
    </source>
</evidence>
<dbReference type="InterPro" id="IPR023214">
    <property type="entry name" value="HAD_sf"/>
</dbReference>
<dbReference type="GO" id="GO:0005737">
    <property type="term" value="C:cytoplasm"/>
    <property type="evidence" value="ECO:0007669"/>
    <property type="project" value="TreeGrafter"/>
</dbReference>
<comment type="cofactor">
    <cofactor evidence="1">
        <name>Mg(2+)</name>
        <dbReference type="ChEBI" id="CHEBI:18420"/>
    </cofactor>
</comment>
<evidence type="ECO:0000256" key="9">
    <source>
        <dbReference type="ARBA" id="ARBA00022842"/>
    </source>
</evidence>
<organism evidence="15 16">
    <name type="scientific">Simiduia aestuariiviva</name>
    <dbReference type="NCBI Taxonomy" id="1510459"/>
    <lineage>
        <taxon>Bacteria</taxon>
        <taxon>Pseudomonadati</taxon>
        <taxon>Pseudomonadota</taxon>
        <taxon>Gammaproteobacteria</taxon>
        <taxon>Cellvibrionales</taxon>
        <taxon>Cellvibrionaceae</taxon>
        <taxon>Simiduia</taxon>
    </lineage>
</organism>
<dbReference type="EMBL" id="JACHXZ010000001">
    <property type="protein sequence ID" value="MBB3167013.1"/>
    <property type="molecule type" value="Genomic_DNA"/>
</dbReference>
<protein>
    <recommendedName>
        <fullName evidence="5">Phosphoserine phosphatase</fullName>
        <ecNumber evidence="4">3.1.3.3</ecNumber>
    </recommendedName>
    <alternativeName>
        <fullName evidence="11">O-phosphoserine phosphohydrolase</fullName>
    </alternativeName>
</protein>
<comment type="pathway">
    <text evidence="2">Amino-acid biosynthesis; L-serine biosynthesis; L-serine from 3-phospho-D-glycerate: step 3/3.</text>
</comment>
<accession>A0A839UHR2</accession>
<keyword evidence="8 15" id="KW-0378">Hydrolase</keyword>
<keyword evidence="7" id="KW-0479">Metal-binding</keyword>
<comment type="catalytic activity">
    <reaction evidence="12">
        <text>O-phospho-L-serine + H2O = L-serine + phosphate</text>
        <dbReference type="Rhea" id="RHEA:21208"/>
        <dbReference type="ChEBI" id="CHEBI:15377"/>
        <dbReference type="ChEBI" id="CHEBI:33384"/>
        <dbReference type="ChEBI" id="CHEBI:43474"/>
        <dbReference type="ChEBI" id="CHEBI:57524"/>
        <dbReference type="EC" id="3.1.3.3"/>
    </reaction>
</comment>
<dbReference type="NCBIfam" id="TIGR00338">
    <property type="entry name" value="serB"/>
    <property type="match status" value="1"/>
</dbReference>
<dbReference type="PANTHER" id="PTHR43344:SF2">
    <property type="entry name" value="PHOSPHOSERINE PHOSPHATASE"/>
    <property type="match status" value="1"/>
</dbReference>
<dbReference type="InterPro" id="IPR036412">
    <property type="entry name" value="HAD-like_sf"/>
</dbReference>
<dbReference type="RefSeq" id="WP_183907378.1">
    <property type="nucleotide sequence ID" value="NZ_JACHXZ010000001.1"/>
</dbReference>
<comment type="caution">
    <text evidence="15">The sequence shown here is derived from an EMBL/GenBank/DDBJ whole genome shotgun (WGS) entry which is preliminary data.</text>
</comment>
<feature type="active site" description="Proton donor" evidence="14">
    <location>
        <position position="174"/>
    </location>
</feature>
<keyword evidence="9" id="KW-0460">Magnesium</keyword>
<evidence type="ECO:0000256" key="10">
    <source>
        <dbReference type="ARBA" id="ARBA00023299"/>
    </source>
</evidence>
<feature type="active site" description="Nucleophile" evidence="14">
    <location>
        <position position="172"/>
    </location>
</feature>
<evidence type="ECO:0000256" key="11">
    <source>
        <dbReference type="ARBA" id="ARBA00031693"/>
    </source>
</evidence>
<dbReference type="GO" id="GO:0006564">
    <property type="term" value="P:L-serine biosynthetic process"/>
    <property type="evidence" value="ECO:0007669"/>
    <property type="project" value="UniProtKB-KW"/>
</dbReference>
<comment type="catalytic activity">
    <reaction evidence="13">
        <text>O-phospho-D-serine + H2O = D-serine + phosphate</text>
        <dbReference type="Rhea" id="RHEA:24873"/>
        <dbReference type="ChEBI" id="CHEBI:15377"/>
        <dbReference type="ChEBI" id="CHEBI:35247"/>
        <dbReference type="ChEBI" id="CHEBI:43474"/>
        <dbReference type="ChEBI" id="CHEBI:58680"/>
        <dbReference type="EC" id="3.1.3.3"/>
    </reaction>
</comment>
<name>A0A839UHR2_9GAMM</name>
<dbReference type="UniPathway" id="UPA00135">
    <property type="reaction ID" value="UER00198"/>
</dbReference>
<evidence type="ECO:0000313" key="15">
    <source>
        <dbReference type="EMBL" id="MBB3167013.1"/>
    </source>
</evidence>
<dbReference type="Gene3D" id="3.40.50.1000">
    <property type="entry name" value="HAD superfamily/HAD-like"/>
    <property type="match status" value="1"/>
</dbReference>
<dbReference type="PANTHER" id="PTHR43344">
    <property type="entry name" value="PHOSPHOSERINE PHOSPHATASE"/>
    <property type="match status" value="1"/>
</dbReference>
<dbReference type="CDD" id="cd07500">
    <property type="entry name" value="HAD_PSP"/>
    <property type="match status" value="1"/>
</dbReference>
<evidence type="ECO:0000256" key="12">
    <source>
        <dbReference type="ARBA" id="ARBA00048138"/>
    </source>
</evidence>
<dbReference type="EC" id="3.1.3.3" evidence="4"/>
<dbReference type="GO" id="GO:0036424">
    <property type="term" value="F:L-phosphoserine phosphatase activity"/>
    <property type="evidence" value="ECO:0007669"/>
    <property type="project" value="InterPro"/>
</dbReference>
<comment type="similarity">
    <text evidence="3">Belongs to the HAD-like hydrolase superfamily. SerB family.</text>
</comment>
<evidence type="ECO:0000256" key="2">
    <source>
        <dbReference type="ARBA" id="ARBA00005135"/>
    </source>
</evidence>
<dbReference type="GO" id="GO:0000287">
    <property type="term" value="F:magnesium ion binding"/>
    <property type="evidence" value="ECO:0007669"/>
    <property type="project" value="TreeGrafter"/>
</dbReference>
<proteinExistence type="inferred from homology"/>
<evidence type="ECO:0000256" key="7">
    <source>
        <dbReference type="ARBA" id="ARBA00022723"/>
    </source>
</evidence>
<dbReference type="SUPFAM" id="SSF56784">
    <property type="entry name" value="HAD-like"/>
    <property type="match status" value="1"/>
</dbReference>
<reference evidence="15 16" key="1">
    <citation type="submission" date="2020-08" db="EMBL/GenBank/DDBJ databases">
        <title>Genomic Encyclopedia of Type Strains, Phase III (KMG-III): the genomes of soil and plant-associated and newly described type strains.</title>
        <authorList>
            <person name="Whitman W."/>
        </authorList>
    </citation>
    <scope>NUCLEOTIDE SEQUENCE [LARGE SCALE GENOMIC DNA]</scope>
    <source>
        <strain evidence="15 16">CECT 8571</strain>
    </source>
</reference>
<keyword evidence="10" id="KW-0718">Serine biosynthesis</keyword>
<evidence type="ECO:0000256" key="14">
    <source>
        <dbReference type="PIRSR" id="PIRSR604469-1"/>
    </source>
</evidence>
<dbReference type="SFLD" id="SFLDG01137">
    <property type="entry name" value="C1.6.1:_Phosphoserine_Phosphat"/>
    <property type="match status" value="1"/>
</dbReference>
<evidence type="ECO:0000256" key="3">
    <source>
        <dbReference type="ARBA" id="ARBA00009184"/>
    </source>
</evidence>
<dbReference type="Pfam" id="PF12710">
    <property type="entry name" value="HAD"/>
    <property type="match status" value="1"/>
</dbReference>
<gene>
    <name evidence="15" type="ORF">FHS30_000189</name>
</gene>
<dbReference type="SFLD" id="SFLDG01136">
    <property type="entry name" value="C1.6:_Phosphoserine_Phosphatas"/>
    <property type="match status" value="1"/>
</dbReference>
<dbReference type="SFLD" id="SFLDS00003">
    <property type="entry name" value="Haloacid_Dehalogenase"/>
    <property type="match status" value="1"/>
</dbReference>
<evidence type="ECO:0000256" key="13">
    <source>
        <dbReference type="ARBA" id="ARBA00048523"/>
    </source>
</evidence>
<dbReference type="AlphaFoldDB" id="A0A839UHR2"/>
<dbReference type="SFLD" id="SFLDF00029">
    <property type="entry name" value="phosphoserine_phosphatase"/>
    <property type="match status" value="1"/>
</dbReference>
<dbReference type="Proteomes" id="UP000559987">
    <property type="component" value="Unassembled WGS sequence"/>
</dbReference>
<evidence type="ECO:0000256" key="6">
    <source>
        <dbReference type="ARBA" id="ARBA00022605"/>
    </source>
</evidence>
<dbReference type="InterPro" id="IPR050582">
    <property type="entry name" value="HAD-like_SerB"/>
</dbReference>
<evidence type="ECO:0000256" key="5">
    <source>
        <dbReference type="ARBA" id="ARBA00015196"/>
    </source>
</evidence>
<keyword evidence="6" id="KW-0028">Amino-acid biosynthesis</keyword>
<evidence type="ECO:0000256" key="1">
    <source>
        <dbReference type="ARBA" id="ARBA00001946"/>
    </source>
</evidence>
<sequence length="380" mass="40445">MISLHLACFHNRYALSDVLANLAQLPLACHALETQCHGQGFRVHVQCDSQGDCDALQTSLLALWPDMQVQVQASPSRTCSHVVVLMAPALTSAQLAHLIDTLADHGLALMSSRTLSRADGGARQAWQLRVSGDADLPALRSALRTLADQLAVDITVHPRAEFGRQGGLICFDMDSTLIKAECIDELAAAAGIGEQVAAITAAAMRGELDFIESFTQRMALLNGLPESLLAGIAERIELMDGAEVLINTLKARGFHTAILSGGFVYFAEKIQARLGIDEIHANALEIVDGKVTGRVTGRVVDGQRKAELIQRIAAERGVDMQQVIAVGDGANDLPMLGLAGMGVAIHAKPLVRASSDYAISTLGLDALCYLLGLEDDDLVE</sequence>
<dbReference type="NCBIfam" id="TIGR01488">
    <property type="entry name" value="HAD-SF-IB"/>
    <property type="match status" value="1"/>
</dbReference>
<evidence type="ECO:0000313" key="16">
    <source>
        <dbReference type="Proteomes" id="UP000559987"/>
    </source>
</evidence>
<keyword evidence="16" id="KW-1185">Reference proteome</keyword>
<dbReference type="InterPro" id="IPR004469">
    <property type="entry name" value="PSP"/>
</dbReference>